<reference evidence="3" key="1">
    <citation type="submission" date="2020-05" db="EMBL/GenBank/DDBJ databases">
        <authorList>
            <person name="Chiriac C."/>
            <person name="Salcher M."/>
            <person name="Ghai R."/>
            <person name="Kavagutti S V."/>
        </authorList>
    </citation>
    <scope>NUCLEOTIDE SEQUENCE</scope>
</reference>
<feature type="domain" description="Bacterial sugar transferase" evidence="2">
    <location>
        <begin position="7"/>
        <end position="181"/>
    </location>
</feature>
<dbReference type="EMBL" id="CAFBLP010000005">
    <property type="protein sequence ID" value="CAB4862597.1"/>
    <property type="molecule type" value="Genomic_DNA"/>
</dbReference>
<dbReference type="AlphaFoldDB" id="A0A6J7CVM8"/>
<dbReference type="InterPro" id="IPR003362">
    <property type="entry name" value="Bact_transf"/>
</dbReference>
<evidence type="ECO:0000313" key="3">
    <source>
        <dbReference type="EMBL" id="CAB4862597.1"/>
    </source>
</evidence>
<keyword evidence="1" id="KW-0812">Transmembrane</keyword>
<sequence length="202" mass="22728">MLANAVRRMVDITVAVLVLVVGLPLLVAVAVAVRVRLGSPVLFRQRRLGLGGRPFDLVKFRTMRDPAPGREAPEFDTERLPRFGQVLRSTSVDELPSMLNLLRGDITLVGPRPLPEQYWTRYRGDEYERFWVKPGLTGLAQINGRNTVEWDQRLALDVQYVRTRSLRSDLSILIKTIPVVLGRAGVNHTEGVTMHALPTDRP</sequence>
<dbReference type="PANTHER" id="PTHR30576:SF8">
    <property type="entry name" value="UNDECAPRENYL-PHOSPHATE GALACTOSE PHOSPHOTRANSFERASE"/>
    <property type="match status" value="1"/>
</dbReference>
<keyword evidence="1" id="KW-0472">Membrane</keyword>
<name>A0A6J7CVM8_9ZZZZ</name>
<gene>
    <name evidence="3" type="ORF">UFOPK3376_00352</name>
</gene>
<dbReference type="PANTHER" id="PTHR30576">
    <property type="entry name" value="COLANIC BIOSYNTHESIS UDP-GLUCOSE LIPID CARRIER TRANSFERASE"/>
    <property type="match status" value="1"/>
</dbReference>
<keyword evidence="1" id="KW-1133">Transmembrane helix</keyword>
<organism evidence="3">
    <name type="scientific">freshwater metagenome</name>
    <dbReference type="NCBI Taxonomy" id="449393"/>
    <lineage>
        <taxon>unclassified sequences</taxon>
        <taxon>metagenomes</taxon>
        <taxon>ecological metagenomes</taxon>
    </lineage>
</organism>
<evidence type="ECO:0000259" key="2">
    <source>
        <dbReference type="Pfam" id="PF02397"/>
    </source>
</evidence>
<feature type="transmembrane region" description="Helical" evidence="1">
    <location>
        <begin position="12"/>
        <end position="37"/>
    </location>
</feature>
<accession>A0A6J7CVM8</accession>
<protein>
    <submittedName>
        <fullName evidence="3">Unannotated protein</fullName>
    </submittedName>
</protein>
<dbReference type="Pfam" id="PF02397">
    <property type="entry name" value="Bac_transf"/>
    <property type="match status" value="1"/>
</dbReference>
<proteinExistence type="predicted"/>
<evidence type="ECO:0000256" key="1">
    <source>
        <dbReference type="SAM" id="Phobius"/>
    </source>
</evidence>
<dbReference type="GO" id="GO:0016780">
    <property type="term" value="F:phosphotransferase activity, for other substituted phosphate groups"/>
    <property type="evidence" value="ECO:0007669"/>
    <property type="project" value="TreeGrafter"/>
</dbReference>